<dbReference type="Gene3D" id="1.10.260.40">
    <property type="entry name" value="lambda repressor-like DNA-binding domains"/>
    <property type="match status" value="1"/>
</dbReference>
<evidence type="ECO:0000313" key="2">
    <source>
        <dbReference type="EMBL" id="SNB60700.1"/>
    </source>
</evidence>
<dbReference type="PROSITE" id="PS50943">
    <property type="entry name" value="HTH_CROC1"/>
    <property type="match status" value="1"/>
</dbReference>
<evidence type="ECO:0000313" key="3">
    <source>
        <dbReference type="Proteomes" id="UP000197065"/>
    </source>
</evidence>
<accession>A0A212QMS7</accession>
<dbReference type="InterPro" id="IPR010982">
    <property type="entry name" value="Lambda_DNA-bd_dom_sf"/>
</dbReference>
<dbReference type="RefSeq" id="WP_088559919.1">
    <property type="nucleotide sequence ID" value="NZ_FYEH01000002.1"/>
</dbReference>
<evidence type="ECO:0000259" key="1">
    <source>
        <dbReference type="PROSITE" id="PS50943"/>
    </source>
</evidence>
<dbReference type="GO" id="GO:0003677">
    <property type="term" value="F:DNA binding"/>
    <property type="evidence" value="ECO:0007669"/>
    <property type="project" value="InterPro"/>
</dbReference>
<name>A0A212QMS7_9PROT</name>
<keyword evidence="3" id="KW-1185">Reference proteome</keyword>
<proteinExistence type="predicted"/>
<organism evidence="2 3">
    <name type="scientific">Arboricoccus pini</name>
    <dbReference type="NCBI Taxonomy" id="1963835"/>
    <lineage>
        <taxon>Bacteria</taxon>
        <taxon>Pseudomonadati</taxon>
        <taxon>Pseudomonadota</taxon>
        <taxon>Alphaproteobacteria</taxon>
        <taxon>Geminicoccales</taxon>
        <taxon>Geminicoccaceae</taxon>
        <taxon>Arboricoccus</taxon>
    </lineage>
</organism>
<dbReference type="InterPro" id="IPR001387">
    <property type="entry name" value="Cro/C1-type_HTH"/>
</dbReference>
<sequence length="282" mass="32669">MNKRVMVRLFRERLIQVLEKSELSQTAFAERVQIDRSTLSQLLAPGNERLPRMESVIGIATSFQVSLDWLFGLSQRDGLGADVLHESLQVESDALSHLDERLLRWHREAAGYKIRHVPASFPDVLKTDDVIRFEYGLSAVPTPERRIGITQSRLDYLREPDTEMETAMPFQTMESFARGEGGWQGLDRSLRREQILHAMSLVDELYPRFRWFLYDGRQDFSAPVTVFGPQRAAIYIGRNYFVFRSTEHIRILAQHVDRLIRAATITATRTRPWLESLLPLVR</sequence>
<dbReference type="SMART" id="SM00530">
    <property type="entry name" value="HTH_XRE"/>
    <property type="match status" value="1"/>
</dbReference>
<dbReference type="Proteomes" id="UP000197065">
    <property type="component" value="Unassembled WGS sequence"/>
</dbReference>
<dbReference type="SUPFAM" id="SSF47413">
    <property type="entry name" value="lambda repressor-like DNA-binding domains"/>
    <property type="match status" value="1"/>
</dbReference>
<dbReference type="OrthoDB" id="8895516at2"/>
<reference evidence="2 3" key="1">
    <citation type="submission" date="2017-06" db="EMBL/GenBank/DDBJ databases">
        <authorList>
            <person name="Kim H.J."/>
            <person name="Triplett B.A."/>
        </authorList>
    </citation>
    <scope>NUCLEOTIDE SEQUENCE [LARGE SCALE GENOMIC DNA]</scope>
    <source>
        <strain evidence="2 3">B29T1</strain>
    </source>
</reference>
<dbReference type="Pfam" id="PF01381">
    <property type="entry name" value="HTH_3"/>
    <property type="match status" value="1"/>
</dbReference>
<dbReference type="CDD" id="cd00093">
    <property type="entry name" value="HTH_XRE"/>
    <property type="match status" value="1"/>
</dbReference>
<dbReference type="AlphaFoldDB" id="A0A212QMS7"/>
<dbReference type="EMBL" id="FYEH01000002">
    <property type="protein sequence ID" value="SNB60700.1"/>
    <property type="molecule type" value="Genomic_DNA"/>
</dbReference>
<feature type="domain" description="HTH cro/C1-type" evidence="1">
    <location>
        <begin position="14"/>
        <end position="70"/>
    </location>
</feature>
<protein>
    <submittedName>
        <fullName evidence="2">Helix-turn-helix</fullName>
    </submittedName>
</protein>
<gene>
    <name evidence="2" type="ORF">SAMN07250955_10228</name>
</gene>